<dbReference type="SUPFAM" id="SSF103473">
    <property type="entry name" value="MFS general substrate transporter"/>
    <property type="match status" value="1"/>
</dbReference>
<reference evidence="3" key="1">
    <citation type="submission" date="2021-01" db="EMBL/GenBank/DDBJ databases">
        <authorList>
            <person name="Corre E."/>
            <person name="Pelletier E."/>
            <person name="Niang G."/>
            <person name="Scheremetjew M."/>
            <person name="Finn R."/>
            <person name="Kale V."/>
            <person name="Holt S."/>
            <person name="Cochrane G."/>
            <person name="Meng A."/>
            <person name="Brown T."/>
            <person name="Cohen L."/>
        </authorList>
    </citation>
    <scope>NUCLEOTIDE SEQUENCE</scope>
    <source>
        <strain evidence="3">CCMP1243</strain>
    </source>
</reference>
<dbReference type="EMBL" id="HBHJ01020452">
    <property type="protein sequence ID" value="CAD9696483.1"/>
    <property type="molecule type" value="Transcribed_RNA"/>
</dbReference>
<feature type="transmembrane region" description="Helical" evidence="2">
    <location>
        <begin position="74"/>
        <end position="92"/>
    </location>
</feature>
<gene>
    <name evidence="3" type="ORF">RMAR1173_LOCUS13543</name>
</gene>
<dbReference type="AlphaFoldDB" id="A0A7S2SCZ5"/>
<dbReference type="Gene3D" id="1.20.1250.20">
    <property type="entry name" value="MFS general substrate transporter like domains"/>
    <property type="match status" value="1"/>
</dbReference>
<organism evidence="3">
    <name type="scientific">Rhizochromulina marina</name>
    <dbReference type="NCBI Taxonomy" id="1034831"/>
    <lineage>
        <taxon>Eukaryota</taxon>
        <taxon>Sar</taxon>
        <taxon>Stramenopiles</taxon>
        <taxon>Ochrophyta</taxon>
        <taxon>Dictyochophyceae</taxon>
        <taxon>Rhizochromulinales</taxon>
        <taxon>Rhizochromulina</taxon>
    </lineage>
</organism>
<evidence type="ECO:0000313" key="3">
    <source>
        <dbReference type="EMBL" id="CAD9696483.1"/>
    </source>
</evidence>
<evidence type="ECO:0000256" key="1">
    <source>
        <dbReference type="SAM" id="MobiDB-lite"/>
    </source>
</evidence>
<protein>
    <recommendedName>
        <fullName evidence="4">Major facilitator superfamily (MFS) profile domain-containing protein</fullName>
    </recommendedName>
</protein>
<keyword evidence="2" id="KW-0812">Transmembrane</keyword>
<feature type="transmembrane region" description="Helical" evidence="2">
    <location>
        <begin position="7"/>
        <end position="25"/>
    </location>
</feature>
<feature type="compositionally biased region" description="Acidic residues" evidence="1">
    <location>
        <begin position="121"/>
        <end position="142"/>
    </location>
</feature>
<name>A0A7S2SCZ5_9STRA</name>
<evidence type="ECO:0000256" key="2">
    <source>
        <dbReference type="SAM" id="Phobius"/>
    </source>
</evidence>
<keyword evidence="2" id="KW-1133">Transmembrane helix</keyword>
<feature type="region of interest" description="Disordered" evidence="1">
    <location>
        <begin position="104"/>
        <end position="142"/>
    </location>
</feature>
<proteinExistence type="predicted"/>
<dbReference type="InterPro" id="IPR036259">
    <property type="entry name" value="MFS_trans_sf"/>
</dbReference>
<sequence>MANRQEYIWISIGLSLFSNLVYPSLCSLVSRNVPADKQGAAQGSINGVKALTEGFGPLAFGLLMNVFEDTALPGAPYLIGGFITLLAVAVTFRIPSEEEYFHYTEVHREDGEAERKGLLDPESEEEDDEEGEVDEDEEQRNY</sequence>
<accession>A0A7S2SCZ5</accession>
<keyword evidence="2" id="KW-0472">Membrane</keyword>
<feature type="compositionally biased region" description="Basic and acidic residues" evidence="1">
    <location>
        <begin position="104"/>
        <end position="119"/>
    </location>
</feature>
<evidence type="ECO:0008006" key="4">
    <source>
        <dbReference type="Google" id="ProtNLM"/>
    </source>
</evidence>